<reference evidence="9 10" key="1">
    <citation type="submission" date="2024-07" db="EMBL/GenBank/DDBJ databases">
        <title>Uliginosibacterium flavum JJ3220;KACC:17644.</title>
        <authorList>
            <person name="Kim M.K."/>
        </authorList>
    </citation>
    <scope>NUCLEOTIDE SEQUENCE [LARGE SCALE GENOMIC DNA]</scope>
    <source>
        <strain evidence="9 10">KACC:17644</strain>
    </source>
</reference>
<keyword evidence="2" id="KW-1003">Cell membrane</keyword>
<evidence type="ECO:0000256" key="6">
    <source>
        <dbReference type="ARBA" id="ARBA00022989"/>
    </source>
</evidence>
<feature type="transmembrane region" description="Helical" evidence="8">
    <location>
        <begin position="132"/>
        <end position="152"/>
    </location>
</feature>
<feature type="transmembrane region" description="Helical" evidence="8">
    <location>
        <begin position="110"/>
        <end position="126"/>
    </location>
</feature>
<dbReference type="EMBL" id="JBEWZI010000035">
    <property type="protein sequence ID" value="MET7016299.1"/>
    <property type="molecule type" value="Genomic_DNA"/>
</dbReference>
<organism evidence="9 10">
    <name type="scientific">Uliginosibacterium flavum</name>
    <dbReference type="NCBI Taxonomy" id="1396831"/>
    <lineage>
        <taxon>Bacteria</taxon>
        <taxon>Pseudomonadati</taxon>
        <taxon>Pseudomonadota</taxon>
        <taxon>Betaproteobacteria</taxon>
        <taxon>Rhodocyclales</taxon>
        <taxon>Zoogloeaceae</taxon>
        <taxon>Uliginosibacterium</taxon>
    </lineage>
</organism>
<feature type="transmembrane region" description="Helical" evidence="8">
    <location>
        <begin position="253"/>
        <end position="281"/>
    </location>
</feature>
<dbReference type="Proteomes" id="UP001549691">
    <property type="component" value="Unassembled WGS sequence"/>
</dbReference>
<dbReference type="InterPro" id="IPR017544">
    <property type="entry name" value="Exosortase-2"/>
</dbReference>
<accession>A0ABV2TQT8</accession>
<name>A0ABV2TQT8_9RHOO</name>
<protein>
    <submittedName>
        <fullName evidence="9">Exosortase B</fullName>
    </submittedName>
</protein>
<keyword evidence="4 8" id="KW-0812">Transmembrane</keyword>
<evidence type="ECO:0000256" key="1">
    <source>
        <dbReference type="ARBA" id="ARBA00004651"/>
    </source>
</evidence>
<dbReference type="InterPro" id="IPR026392">
    <property type="entry name" value="Exo/Archaeosortase_dom"/>
</dbReference>
<keyword evidence="5" id="KW-0378">Hydrolase</keyword>
<evidence type="ECO:0000313" key="10">
    <source>
        <dbReference type="Proteomes" id="UP001549691"/>
    </source>
</evidence>
<feature type="transmembrane region" description="Helical" evidence="8">
    <location>
        <begin position="218"/>
        <end position="241"/>
    </location>
</feature>
<feature type="transmembrane region" description="Helical" evidence="8">
    <location>
        <begin position="293"/>
        <end position="313"/>
    </location>
</feature>
<evidence type="ECO:0000256" key="4">
    <source>
        <dbReference type="ARBA" id="ARBA00022692"/>
    </source>
</evidence>
<comment type="subcellular location">
    <subcellularLocation>
        <location evidence="1">Cell membrane</location>
        <topology evidence="1">Multi-pass membrane protein</topology>
    </subcellularLocation>
</comment>
<dbReference type="NCBIfam" id="TIGR04178">
    <property type="entry name" value="exo_archaeo"/>
    <property type="match status" value="1"/>
</dbReference>
<feature type="transmembrane region" description="Helical" evidence="8">
    <location>
        <begin position="159"/>
        <end position="177"/>
    </location>
</feature>
<gene>
    <name evidence="9" type="primary">xrtB</name>
    <name evidence="9" type="ORF">ABXR19_19095</name>
</gene>
<evidence type="ECO:0000256" key="5">
    <source>
        <dbReference type="ARBA" id="ARBA00022801"/>
    </source>
</evidence>
<keyword evidence="7 8" id="KW-0472">Membrane</keyword>
<feature type="transmembrane region" description="Helical" evidence="8">
    <location>
        <begin position="21"/>
        <end position="40"/>
    </location>
</feature>
<dbReference type="InterPro" id="IPR013426">
    <property type="entry name" value="EpsH-like"/>
</dbReference>
<dbReference type="InterPro" id="IPR019127">
    <property type="entry name" value="Exosortase"/>
</dbReference>
<sequence>MTPIAEDSPPLRPRFRLTAEHTPWLILLAGLCALYIPTFYGLLNGIWASEAQAHGPIVLAVSIWLLWKQWPQILRPNAAPLSTQNSELSTEPQATSLSTQHSALSTTPKAAVAWPILIISALLYALGRSQDILIFEVGSLIGMLIGCVLLLRGPAQLKLMWFGLFFMLFMIPLPGAIVDALTQPMKIAVSWVTEWALYHAGYPIARTGVILQIGQYQLLVADACAGLQTLFTLESMGLLYLNLVRHSSLFRNVTLAILIIPISFFANVIRVITLTLVTYYFGDEAGQGFVHSFAGMVLFISALLLIIGTDTLLRLISGGKASTQETQA</sequence>
<proteinExistence type="predicted"/>
<keyword evidence="10" id="KW-1185">Reference proteome</keyword>
<keyword evidence="3" id="KW-0645">Protease</keyword>
<evidence type="ECO:0000256" key="8">
    <source>
        <dbReference type="SAM" id="Phobius"/>
    </source>
</evidence>
<dbReference type="NCBIfam" id="TIGR02602">
    <property type="entry name" value="8TM_EpsH"/>
    <property type="match status" value="1"/>
</dbReference>
<comment type="caution">
    <text evidence="9">The sequence shown here is derived from an EMBL/GenBank/DDBJ whole genome shotgun (WGS) entry which is preliminary data.</text>
</comment>
<dbReference type="NCBIfam" id="TIGR03113">
    <property type="entry name" value="exosort_XrtB"/>
    <property type="match status" value="1"/>
</dbReference>
<evidence type="ECO:0000313" key="9">
    <source>
        <dbReference type="EMBL" id="MET7016299.1"/>
    </source>
</evidence>
<evidence type="ECO:0000256" key="2">
    <source>
        <dbReference type="ARBA" id="ARBA00022475"/>
    </source>
</evidence>
<keyword evidence="6 8" id="KW-1133">Transmembrane helix</keyword>
<dbReference type="RefSeq" id="WP_354602758.1">
    <property type="nucleotide sequence ID" value="NZ_JBEWZI010000035.1"/>
</dbReference>
<dbReference type="Pfam" id="PF09721">
    <property type="entry name" value="Exosortase_EpsH"/>
    <property type="match status" value="1"/>
</dbReference>
<evidence type="ECO:0000256" key="3">
    <source>
        <dbReference type="ARBA" id="ARBA00022670"/>
    </source>
</evidence>
<evidence type="ECO:0000256" key="7">
    <source>
        <dbReference type="ARBA" id="ARBA00023136"/>
    </source>
</evidence>